<gene>
    <name evidence="2" type="ORF">Amon01_000904300</name>
</gene>
<dbReference type="Proteomes" id="UP001165063">
    <property type="component" value="Unassembled WGS sequence"/>
</dbReference>
<organism evidence="2 3">
    <name type="scientific">Ambrosiozyma monospora</name>
    <name type="common">Yeast</name>
    <name type="synonym">Endomycopsis monosporus</name>
    <dbReference type="NCBI Taxonomy" id="43982"/>
    <lineage>
        <taxon>Eukaryota</taxon>
        <taxon>Fungi</taxon>
        <taxon>Dikarya</taxon>
        <taxon>Ascomycota</taxon>
        <taxon>Saccharomycotina</taxon>
        <taxon>Pichiomycetes</taxon>
        <taxon>Pichiales</taxon>
        <taxon>Pichiaceae</taxon>
        <taxon>Ambrosiozyma</taxon>
    </lineage>
</organism>
<sequence length="98" mass="11348">MYNSNFYLPQQPQQPPQQQQQPPPQQVQPPIQFQPGYGSSNNFGAIQPLSTPSSSSSSFTNNAQIPQLWMGELDQRWDETTIRQIWTRCVKGVEYVYW</sequence>
<protein>
    <submittedName>
        <fullName evidence="2">Unnamed protein product</fullName>
    </submittedName>
</protein>
<accession>A0A9W6SWK2</accession>
<dbReference type="EMBL" id="BSXU01009257">
    <property type="protein sequence ID" value="GME68532.1"/>
    <property type="molecule type" value="Genomic_DNA"/>
</dbReference>
<evidence type="ECO:0000313" key="2">
    <source>
        <dbReference type="EMBL" id="GME68532.1"/>
    </source>
</evidence>
<reference evidence="2" key="1">
    <citation type="submission" date="2023-04" db="EMBL/GenBank/DDBJ databases">
        <title>Ambrosiozyma monospora NBRC 1965.</title>
        <authorList>
            <person name="Ichikawa N."/>
            <person name="Sato H."/>
            <person name="Tonouchi N."/>
        </authorList>
    </citation>
    <scope>NUCLEOTIDE SEQUENCE</scope>
    <source>
        <strain evidence="2">NBRC 1965</strain>
    </source>
</reference>
<feature type="region of interest" description="Disordered" evidence="1">
    <location>
        <begin position="1"/>
        <end position="61"/>
    </location>
</feature>
<comment type="caution">
    <text evidence="2">The sequence shown here is derived from an EMBL/GenBank/DDBJ whole genome shotgun (WGS) entry which is preliminary data.</text>
</comment>
<feature type="compositionally biased region" description="Polar residues" evidence="1">
    <location>
        <begin position="37"/>
        <end position="52"/>
    </location>
</feature>
<evidence type="ECO:0000256" key="1">
    <source>
        <dbReference type="SAM" id="MobiDB-lite"/>
    </source>
</evidence>
<keyword evidence="3" id="KW-1185">Reference proteome</keyword>
<dbReference type="AlphaFoldDB" id="A0A9W6SWK2"/>
<name>A0A9W6SWK2_AMBMO</name>
<evidence type="ECO:0000313" key="3">
    <source>
        <dbReference type="Proteomes" id="UP001165063"/>
    </source>
</evidence>
<proteinExistence type="predicted"/>